<keyword evidence="3" id="KW-1185">Reference proteome</keyword>
<keyword evidence="1" id="KW-1133">Transmembrane helix</keyword>
<feature type="transmembrane region" description="Helical" evidence="1">
    <location>
        <begin position="197"/>
        <end position="217"/>
    </location>
</feature>
<keyword evidence="1" id="KW-0472">Membrane</keyword>
<protein>
    <submittedName>
        <fullName evidence="2">DUF6297 family protein</fullName>
    </submittedName>
</protein>
<feature type="transmembrane region" description="Helical" evidence="1">
    <location>
        <begin position="146"/>
        <end position="177"/>
    </location>
</feature>
<sequence>MRRLLRAEWAMALFVVAGLLTLPLYRADLLRERFVGAHELPEGALGAVVLAALAVAVMSLLRRDFLRLHPARLTWDDPADRGAVARRGLLRAVAGRFAVVGYLFVAAGLVLGWTGAPALLAVACSAAVFAYVAARRRRRRWLETAVPFGLAAAGALFVGTGWLWAVAGALLLAAVLAWGPIHRPGRRELVAGHKAHVVRAVAAAFGDVLALLPRALPHRLRLGGAWRFVVGGVVARRGMLAAALLIALAVPVLHAVFPVVAPAWWAGLGAYFAVLPFAGGLADITRVAGLRRWLPQSDTEIWLAAVIVLAVLAGLWMTAAVLAGLPAAPQAVPVAAAAVARTASRPDLDYSPGPAMDIGGVYMPINLVRQLLRGPLLLFFGITVIA</sequence>
<evidence type="ECO:0000313" key="3">
    <source>
        <dbReference type="Proteomes" id="UP001596157"/>
    </source>
</evidence>
<dbReference type="Pfam" id="PF19814">
    <property type="entry name" value="DUF6297"/>
    <property type="match status" value="1"/>
</dbReference>
<evidence type="ECO:0000256" key="1">
    <source>
        <dbReference type="SAM" id="Phobius"/>
    </source>
</evidence>
<dbReference type="RefSeq" id="WP_378242898.1">
    <property type="nucleotide sequence ID" value="NZ_JBHSKF010000001.1"/>
</dbReference>
<feature type="transmembrane region" description="Helical" evidence="1">
    <location>
        <begin position="263"/>
        <end position="282"/>
    </location>
</feature>
<feature type="transmembrane region" description="Helical" evidence="1">
    <location>
        <begin position="89"/>
        <end position="110"/>
    </location>
</feature>
<gene>
    <name evidence="2" type="ORF">ACFPM7_01485</name>
</gene>
<comment type="caution">
    <text evidence="2">The sequence shown here is derived from an EMBL/GenBank/DDBJ whole genome shotgun (WGS) entry which is preliminary data.</text>
</comment>
<organism evidence="2 3">
    <name type="scientific">Actinokineospora guangxiensis</name>
    <dbReference type="NCBI Taxonomy" id="1490288"/>
    <lineage>
        <taxon>Bacteria</taxon>
        <taxon>Bacillati</taxon>
        <taxon>Actinomycetota</taxon>
        <taxon>Actinomycetes</taxon>
        <taxon>Pseudonocardiales</taxon>
        <taxon>Pseudonocardiaceae</taxon>
        <taxon>Actinokineospora</taxon>
    </lineage>
</organism>
<proteinExistence type="predicted"/>
<feature type="transmembrane region" description="Helical" evidence="1">
    <location>
        <begin position="116"/>
        <end position="134"/>
    </location>
</feature>
<name>A0ABW0EJM5_9PSEU</name>
<dbReference type="InterPro" id="IPR046264">
    <property type="entry name" value="DUF6297"/>
</dbReference>
<feature type="transmembrane region" description="Helical" evidence="1">
    <location>
        <begin position="42"/>
        <end position="61"/>
    </location>
</feature>
<feature type="transmembrane region" description="Helical" evidence="1">
    <location>
        <begin position="238"/>
        <end position="257"/>
    </location>
</feature>
<reference evidence="3" key="1">
    <citation type="journal article" date="2019" name="Int. J. Syst. Evol. Microbiol.">
        <title>The Global Catalogue of Microorganisms (GCM) 10K type strain sequencing project: providing services to taxonomists for standard genome sequencing and annotation.</title>
        <authorList>
            <consortium name="The Broad Institute Genomics Platform"/>
            <consortium name="The Broad Institute Genome Sequencing Center for Infectious Disease"/>
            <person name="Wu L."/>
            <person name="Ma J."/>
        </authorList>
    </citation>
    <scope>NUCLEOTIDE SEQUENCE [LARGE SCALE GENOMIC DNA]</scope>
    <source>
        <strain evidence="3">CCUG 59778</strain>
    </source>
</reference>
<dbReference type="Proteomes" id="UP001596157">
    <property type="component" value="Unassembled WGS sequence"/>
</dbReference>
<keyword evidence="1" id="KW-0812">Transmembrane</keyword>
<accession>A0ABW0EJM5</accession>
<feature type="transmembrane region" description="Helical" evidence="1">
    <location>
        <begin position="302"/>
        <end position="325"/>
    </location>
</feature>
<dbReference type="EMBL" id="JBHSKF010000001">
    <property type="protein sequence ID" value="MFC5285710.1"/>
    <property type="molecule type" value="Genomic_DNA"/>
</dbReference>
<evidence type="ECO:0000313" key="2">
    <source>
        <dbReference type="EMBL" id="MFC5285710.1"/>
    </source>
</evidence>